<dbReference type="Pfam" id="PF00034">
    <property type="entry name" value="Cytochrom_C"/>
    <property type="match status" value="1"/>
</dbReference>
<evidence type="ECO:0000259" key="9">
    <source>
        <dbReference type="PROSITE" id="PS51007"/>
    </source>
</evidence>
<keyword evidence="3 8" id="KW-0349">Heme</keyword>
<evidence type="ECO:0000256" key="3">
    <source>
        <dbReference type="ARBA" id="ARBA00022617"/>
    </source>
</evidence>
<dbReference type="RefSeq" id="WP_204680006.1">
    <property type="nucleotide sequence ID" value="NZ_JADIKE010000027.1"/>
</dbReference>
<keyword evidence="5" id="KW-0574">Periplasm</keyword>
<dbReference type="Proteomes" id="UP001430149">
    <property type="component" value="Unassembled WGS sequence"/>
</dbReference>
<dbReference type="PANTHER" id="PTHR33751">
    <property type="entry name" value="CBB3-TYPE CYTOCHROME C OXIDASE SUBUNIT FIXP"/>
    <property type="match status" value="1"/>
</dbReference>
<evidence type="ECO:0000256" key="8">
    <source>
        <dbReference type="PROSITE-ProRule" id="PRU00433"/>
    </source>
</evidence>
<evidence type="ECO:0000313" key="11">
    <source>
        <dbReference type="Proteomes" id="UP001430149"/>
    </source>
</evidence>
<dbReference type="EMBL" id="JADIKE010000027">
    <property type="protein sequence ID" value="MBM7124481.1"/>
    <property type="molecule type" value="Genomic_DNA"/>
</dbReference>
<evidence type="ECO:0000256" key="5">
    <source>
        <dbReference type="ARBA" id="ARBA00022764"/>
    </source>
</evidence>
<name>A0ABS2JZQ3_9GAMM</name>
<feature type="domain" description="Cytochrome c" evidence="9">
    <location>
        <begin position="87"/>
        <end position="177"/>
    </location>
</feature>
<keyword evidence="7 8" id="KW-0408">Iron</keyword>
<dbReference type="Pfam" id="PF13442">
    <property type="entry name" value="Cytochrome_CBB3"/>
    <property type="match status" value="1"/>
</dbReference>
<organism evidence="10 11">
    <name type="scientific">Dyella flava</name>
    <dbReference type="NCBI Taxonomy" id="1920170"/>
    <lineage>
        <taxon>Bacteria</taxon>
        <taxon>Pseudomonadati</taxon>
        <taxon>Pseudomonadota</taxon>
        <taxon>Gammaproteobacteria</taxon>
        <taxon>Lysobacterales</taxon>
        <taxon>Rhodanobacteraceae</taxon>
        <taxon>Dyella</taxon>
    </lineage>
</organism>
<evidence type="ECO:0000256" key="2">
    <source>
        <dbReference type="ARBA" id="ARBA00022448"/>
    </source>
</evidence>
<feature type="domain" description="Cytochrome c" evidence="9">
    <location>
        <begin position="1"/>
        <end position="74"/>
    </location>
</feature>
<reference evidence="10" key="1">
    <citation type="submission" date="2020-10" db="EMBL/GenBank/DDBJ databases">
        <title>Phylogeny of dyella-like bacteria.</title>
        <authorList>
            <person name="Fu J."/>
        </authorList>
    </citation>
    <scope>NUCLEOTIDE SEQUENCE</scope>
    <source>
        <strain evidence="10">DHOC52</strain>
    </source>
</reference>
<evidence type="ECO:0000256" key="1">
    <source>
        <dbReference type="ARBA" id="ARBA00004418"/>
    </source>
</evidence>
<evidence type="ECO:0000313" key="10">
    <source>
        <dbReference type="EMBL" id="MBM7124481.1"/>
    </source>
</evidence>
<sequence length="179" mass="18885">MPEAAHVCAACHGALGAGNASGVPRIGGMSADYLAHALSAFKAGRRRSKTMQPIARTLSDADIDTLARYFAAQDPPLAPSPQPPSPDWVAAGKALAFRGGNKSTPACFECHGMNARDDDQRAPRITGEPAIYVVNRLHAFQARARLGTFKPGSMTEVASKLTDTEIRNVAAYLSVTPPD</sequence>
<keyword evidence="4 8" id="KW-0479">Metal-binding</keyword>
<comment type="caution">
    <text evidence="10">The sequence shown here is derived from an EMBL/GenBank/DDBJ whole genome shotgun (WGS) entry which is preliminary data.</text>
</comment>
<evidence type="ECO:0000256" key="4">
    <source>
        <dbReference type="ARBA" id="ARBA00022723"/>
    </source>
</evidence>
<dbReference type="InterPro" id="IPR050597">
    <property type="entry name" value="Cytochrome_c_Oxidase_Subunit"/>
</dbReference>
<dbReference type="InterPro" id="IPR009056">
    <property type="entry name" value="Cyt_c-like_dom"/>
</dbReference>
<proteinExistence type="predicted"/>
<accession>A0ABS2JZQ3</accession>
<dbReference type="PROSITE" id="PS51007">
    <property type="entry name" value="CYTC"/>
    <property type="match status" value="2"/>
</dbReference>
<dbReference type="InterPro" id="IPR024167">
    <property type="entry name" value="Cytochrome_c4-like"/>
</dbReference>
<dbReference type="PIRSF" id="PIRSF000005">
    <property type="entry name" value="Cytochrome_c4"/>
    <property type="match status" value="1"/>
</dbReference>
<dbReference type="Gene3D" id="1.10.760.10">
    <property type="entry name" value="Cytochrome c-like domain"/>
    <property type="match status" value="2"/>
</dbReference>
<dbReference type="PANTHER" id="PTHR33751:SF9">
    <property type="entry name" value="CYTOCHROME C4"/>
    <property type="match status" value="1"/>
</dbReference>
<gene>
    <name evidence="10" type="ORF">ISP19_03740</name>
</gene>
<evidence type="ECO:0000256" key="6">
    <source>
        <dbReference type="ARBA" id="ARBA00022982"/>
    </source>
</evidence>
<keyword evidence="2" id="KW-0813">Transport</keyword>
<dbReference type="SUPFAM" id="SSF46626">
    <property type="entry name" value="Cytochrome c"/>
    <property type="match status" value="2"/>
</dbReference>
<dbReference type="InterPro" id="IPR036909">
    <property type="entry name" value="Cyt_c-like_dom_sf"/>
</dbReference>
<protein>
    <submittedName>
        <fullName evidence="10">C-type cytochrome</fullName>
    </submittedName>
</protein>
<keyword evidence="11" id="KW-1185">Reference proteome</keyword>
<keyword evidence="6" id="KW-0249">Electron transport</keyword>
<evidence type="ECO:0000256" key="7">
    <source>
        <dbReference type="ARBA" id="ARBA00023004"/>
    </source>
</evidence>
<comment type="subcellular location">
    <subcellularLocation>
        <location evidence="1">Periplasm</location>
    </subcellularLocation>
</comment>